<comment type="caution">
    <text evidence="1">The sequence shown here is derived from an EMBL/GenBank/DDBJ whole genome shotgun (WGS) entry which is preliminary data.</text>
</comment>
<organism evidence="1 2">
    <name type="scientific">Streblomastix strix</name>
    <dbReference type="NCBI Taxonomy" id="222440"/>
    <lineage>
        <taxon>Eukaryota</taxon>
        <taxon>Metamonada</taxon>
        <taxon>Preaxostyla</taxon>
        <taxon>Oxymonadida</taxon>
        <taxon>Streblomastigidae</taxon>
        <taxon>Streblomastix</taxon>
    </lineage>
</organism>
<dbReference type="AlphaFoldDB" id="A0A5J4W2Y3"/>
<evidence type="ECO:0000313" key="1">
    <source>
        <dbReference type="EMBL" id="KAA6389188.1"/>
    </source>
</evidence>
<accession>A0A5J4W2Y3</accession>
<name>A0A5J4W2Y3_9EUKA</name>
<evidence type="ECO:0000313" key="2">
    <source>
        <dbReference type="Proteomes" id="UP000324800"/>
    </source>
</evidence>
<sequence length="580" mass="63566">MENQIYDGISNRHINLQYPNENYIIKKCTFSNCYSAGNGGALSIYVYYGASTNIANCTFTNCTSEANGGAIRLDIYAGSTSTFEGLIQFINCTGNVGGSLHIKISSMKSKLIINEMKFEDCYSSSTGGGMYLLNQMNAHAYIEQLTFTNCSSLSRGGGAYIISEVSSYLQINQITAEDCVCSKGNGGGIYVNIDFGASSEFKMINISLLRCKAQSDTSNDLPPTGYGGGIFLTGQGNYNSLSKLLDFRKMKFNGNTANKSGQTMYIAMTQVAEWCRAGTAGEYVKGNYSDGISNQNELQGIPVDSVTFDSYSSTQINELQNRLQYYWNVDRDEYYVRSNGSDQQPCNSSNPCLTVEESQIYLNINSLKPFLLYIYDNVSISNIVVISQTITPRTFRNYPLDSIQLSDILIKANGGFYLGAKVRFQLINFIMEGTQQQGTHGINGLSDAAEIDLQDCQFHMQNSGSYIGKCLVYASIGGNHAISNLIAKDISSYENIIKILFYYAGSVIITDCQFENITKIGETIAGGATLAILQSHQTRFDIIDCKFTSCKAPYTTGGAVYVEIVSASALIAITRTLFKQ</sequence>
<dbReference type="EMBL" id="SNRW01003683">
    <property type="protein sequence ID" value="KAA6389188.1"/>
    <property type="molecule type" value="Genomic_DNA"/>
</dbReference>
<reference evidence="1 2" key="1">
    <citation type="submission" date="2019-03" db="EMBL/GenBank/DDBJ databases">
        <title>Single cell metagenomics reveals metabolic interactions within the superorganism composed of flagellate Streblomastix strix and complex community of Bacteroidetes bacteria on its surface.</title>
        <authorList>
            <person name="Treitli S.C."/>
            <person name="Kolisko M."/>
            <person name="Husnik F."/>
            <person name="Keeling P."/>
            <person name="Hampl V."/>
        </authorList>
    </citation>
    <scope>NUCLEOTIDE SEQUENCE [LARGE SCALE GENOMIC DNA]</scope>
    <source>
        <strain evidence="1">ST1C</strain>
    </source>
</reference>
<gene>
    <name evidence="1" type="ORF">EZS28_015285</name>
</gene>
<dbReference type="SUPFAM" id="SSF51126">
    <property type="entry name" value="Pectin lyase-like"/>
    <property type="match status" value="2"/>
</dbReference>
<dbReference type="InterPro" id="IPR011050">
    <property type="entry name" value="Pectin_lyase_fold/virulence"/>
</dbReference>
<dbReference type="Proteomes" id="UP000324800">
    <property type="component" value="Unassembled WGS sequence"/>
</dbReference>
<protein>
    <submittedName>
        <fullName evidence="1">Uncharacterized protein</fullName>
    </submittedName>
</protein>
<proteinExistence type="predicted"/>